<evidence type="ECO:0000256" key="1">
    <source>
        <dbReference type="ARBA" id="ARBA00009431"/>
    </source>
</evidence>
<reference evidence="2 3" key="1">
    <citation type="submission" date="2018-09" db="EMBL/GenBank/DDBJ databases">
        <title>Genomic investigation of the strawberry pathogen Phytophthora fragariae indicates pathogenicity is determined by transcriptional variation in three key races.</title>
        <authorList>
            <person name="Adams T.M."/>
            <person name="Armitage A.D."/>
            <person name="Sobczyk M.K."/>
            <person name="Bates H.J."/>
            <person name="Dunwell J.M."/>
            <person name="Nellist C.F."/>
            <person name="Harrison R.J."/>
        </authorList>
    </citation>
    <scope>NUCLEOTIDE SEQUENCE [LARGE SCALE GENOMIC DNA]</scope>
    <source>
        <strain evidence="2 3">NOV-77</strain>
    </source>
</reference>
<accession>A0A6G0R5A9</accession>
<protein>
    <submittedName>
        <fullName evidence="2">Uncharacterized protein</fullName>
    </submittedName>
</protein>
<organism evidence="2 3">
    <name type="scientific">Phytophthora fragariae</name>
    <dbReference type="NCBI Taxonomy" id="53985"/>
    <lineage>
        <taxon>Eukaryota</taxon>
        <taxon>Sar</taxon>
        <taxon>Stramenopiles</taxon>
        <taxon>Oomycota</taxon>
        <taxon>Peronosporomycetes</taxon>
        <taxon>Peronosporales</taxon>
        <taxon>Peronosporaceae</taxon>
        <taxon>Phytophthora</taxon>
    </lineage>
</organism>
<sequence>MKNVDRYVADLLNDGSVRVLIYNGDADLVCNWYGSQAWTQQLKWTNQQDFNDAQLHDFQVPGEIDMIDAGSVRSFQTQFSFMRIFKAGHLVPKDQPAVALEMMNQFLKNHSL</sequence>
<dbReference type="EMBL" id="QXFY01001406">
    <property type="protein sequence ID" value="KAE9318664.1"/>
    <property type="molecule type" value="Genomic_DNA"/>
</dbReference>
<dbReference type="Gene3D" id="3.40.50.1820">
    <property type="entry name" value="alpha/beta hydrolase"/>
    <property type="match status" value="1"/>
</dbReference>
<comment type="caution">
    <text evidence="2">The sequence shown here is derived from an EMBL/GenBank/DDBJ whole genome shotgun (WGS) entry which is preliminary data.</text>
</comment>
<evidence type="ECO:0000313" key="3">
    <source>
        <dbReference type="Proteomes" id="UP000486351"/>
    </source>
</evidence>
<dbReference type="GO" id="GO:0004185">
    <property type="term" value="F:serine-type carboxypeptidase activity"/>
    <property type="evidence" value="ECO:0007669"/>
    <property type="project" value="InterPro"/>
</dbReference>
<dbReference type="Proteomes" id="UP000486351">
    <property type="component" value="Unassembled WGS sequence"/>
</dbReference>
<gene>
    <name evidence="2" type="ORF">PF008_g18450</name>
</gene>
<evidence type="ECO:0000313" key="2">
    <source>
        <dbReference type="EMBL" id="KAE9318664.1"/>
    </source>
</evidence>
<dbReference type="SUPFAM" id="SSF53474">
    <property type="entry name" value="alpha/beta-Hydrolases"/>
    <property type="match status" value="1"/>
</dbReference>
<comment type="similarity">
    <text evidence="1">Belongs to the peptidase S10 family.</text>
</comment>
<dbReference type="Pfam" id="PF00450">
    <property type="entry name" value="Peptidase_S10"/>
    <property type="match status" value="1"/>
</dbReference>
<name>A0A6G0R5A9_9STRA</name>
<proteinExistence type="inferred from homology"/>
<dbReference type="GO" id="GO:0006508">
    <property type="term" value="P:proteolysis"/>
    <property type="evidence" value="ECO:0007669"/>
    <property type="project" value="InterPro"/>
</dbReference>
<dbReference type="InterPro" id="IPR029058">
    <property type="entry name" value="AB_hydrolase_fold"/>
</dbReference>
<dbReference type="InterPro" id="IPR001563">
    <property type="entry name" value="Peptidase_S10"/>
</dbReference>
<dbReference type="AlphaFoldDB" id="A0A6G0R5A9"/>